<dbReference type="AlphaFoldDB" id="A0A5B7GHI5"/>
<dbReference type="Proteomes" id="UP000324222">
    <property type="component" value="Unassembled WGS sequence"/>
</dbReference>
<evidence type="ECO:0000256" key="1">
    <source>
        <dbReference type="SAM" id="MobiDB-lite"/>
    </source>
</evidence>
<accession>A0A5B7GHI5</accession>
<evidence type="ECO:0000313" key="2">
    <source>
        <dbReference type="EMBL" id="MPC56863.1"/>
    </source>
</evidence>
<feature type="region of interest" description="Disordered" evidence="1">
    <location>
        <begin position="1"/>
        <end position="24"/>
    </location>
</feature>
<gene>
    <name evidence="2" type="ORF">E2C01_050829</name>
</gene>
<reference evidence="2 3" key="1">
    <citation type="submission" date="2019-05" db="EMBL/GenBank/DDBJ databases">
        <title>Another draft genome of Portunus trituberculatus and its Hox gene families provides insights of decapod evolution.</title>
        <authorList>
            <person name="Jeong J.-H."/>
            <person name="Song I."/>
            <person name="Kim S."/>
            <person name="Choi T."/>
            <person name="Kim D."/>
            <person name="Ryu S."/>
            <person name="Kim W."/>
        </authorList>
    </citation>
    <scope>NUCLEOTIDE SEQUENCE [LARGE SCALE GENOMIC DNA]</scope>
    <source>
        <tissue evidence="2">Muscle</tissue>
    </source>
</reference>
<organism evidence="2 3">
    <name type="scientific">Portunus trituberculatus</name>
    <name type="common">Swimming crab</name>
    <name type="synonym">Neptunus trituberculatus</name>
    <dbReference type="NCBI Taxonomy" id="210409"/>
    <lineage>
        <taxon>Eukaryota</taxon>
        <taxon>Metazoa</taxon>
        <taxon>Ecdysozoa</taxon>
        <taxon>Arthropoda</taxon>
        <taxon>Crustacea</taxon>
        <taxon>Multicrustacea</taxon>
        <taxon>Malacostraca</taxon>
        <taxon>Eumalacostraca</taxon>
        <taxon>Eucarida</taxon>
        <taxon>Decapoda</taxon>
        <taxon>Pleocyemata</taxon>
        <taxon>Brachyura</taxon>
        <taxon>Eubrachyura</taxon>
        <taxon>Portunoidea</taxon>
        <taxon>Portunidae</taxon>
        <taxon>Portuninae</taxon>
        <taxon>Portunus</taxon>
    </lineage>
</organism>
<name>A0A5B7GHI5_PORTR</name>
<evidence type="ECO:0000313" key="3">
    <source>
        <dbReference type="Proteomes" id="UP000324222"/>
    </source>
</evidence>
<dbReference type="EMBL" id="VSRR010014314">
    <property type="protein sequence ID" value="MPC56863.1"/>
    <property type="molecule type" value="Genomic_DNA"/>
</dbReference>
<protein>
    <submittedName>
        <fullName evidence="2">Uncharacterized protein</fullName>
    </submittedName>
</protein>
<sequence length="97" mass="11209">MFDLSKHGALAQREHAGDRHSSPNTDIHHVLLDMVLKSQIFQKKFHSFVSQEYFINNVDNKQNSTTYHYIALVVLRKFLNTAQASYNMLDGDTRPDT</sequence>
<keyword evidence="3" id="KW-1185">Reference proteome</keyword>
<comment type="caution">
    <text evidence="2">The sequence shown here is derived from an EMBL/GenBank/DDBJ whole genome shotgun (WGS) entry which is preliminary data.</text>
</comment>
<proteinExistence type="predicted"/>